<evidence type="ECO:0000313" key="1">
    <source>
        <dbReference type="EMBL" id="ARN80793.1"/>
    </source>
</evidence>
<proteinExistence type="predicted"/>
<gene>
    <name evidence="1" type="ORF">B1812_06565</name>
</gene>
<evidence type="ECO:0000313" key="2">
    <source>
        <dbReference type="Proteomes" id="UP000193978"/>
    </source>
</evidence>
<dbReference type="KEGG" id="mbry:B1812_06565"/>
<dbReference type="AlphaFoldDB" id="A0A1W6MT41"/>
<reference evidence="1 2" key="1">
    <citation type="submission" date="2017-02" db="EMBL/GenBank/DDBJ databases">
        <authorList>
            <person name="Peterson S.W."/>
        </authorList>
    </citation>
    <scope>NUCLEOTIDE SEQUENCE [LARGE SCALE GENOMIC DNA]</scope>
    <source>
        <strain evidence="1 2">S285</strain>
    </source>
</reference>
<dbReference type="OrthoDB" id="1681699at2"/>
<keyword evidence="2" id="KW-1185">Reference proteome</keyword>
<sequence length="132" mass="15462">MVGFIGAEPKLPPQSTASCKICTIQLESLCYERAWWFRAFRELLATGIRLFAVVYWIRPRDYLARSPMCYKCLRFRKNALKARSPFFNGLDGYLNPLFNRVRDSLLTTEELERARRLARRAADPSFIDYSQI</sequence>
<dbReference type="Proteomes" id="UP000193978">
    <property type="component" value="Chromosome"/>
</dbReference>
<dbReference type="EMBL" id="CP019948">
    <property type="protein sequence ID" value="ARN80793.1"/>
    <property type="molecule type" value="Genomic_DNA"/>
</dbReference>
<name>A0A1W6MT41_9HYPH</name>
<dbReference type="RefSeq" id="WP_085770872.1">
    <property type="nucleotide sequence ID" value="NZ_AP027149.1"/>
</dbReference>
<protein>
    <submittedName>
        <fullName evidence="1">Uncharacterized protein</fullName>
    </submittedName>
</protein>
<accession>A0A1W6MT41</accession>
<dbReference type="STRING" id="655015.B1812_06565"/>
<organism evidence="1 2">
    <name type="scientific">Methylocystis bryophila</name>
    <dbReference type="NCBI Taxonomy" id="655015"/>
    <lineage>
        <taxon>Bacteria</taxon>
        <taxon>Pseudomonadati</taxon>
        <taxon>Pseudomonadota</taxon>
        <taxon>Alphaproteobacteria</taxon>
        <taxon>Hyphomicrobiales</taxon>
        <taxon>Methylocystaceae</taxon>
        <taxon>Methylocystis</taxon>
    </lineage>
</organism>